<keyword evidence="7" id="KW-1185">Reference proteome</keyword>
<dbReference type="EMBL" id="JASBNA010000036">
    <property type="protein sequence ID" value="KAK7682362.1"/>
    <property type="molecule type" value="Genomic_DNA"/>
</dbReference>
<evidence type="ECO:0000256" key="3">
    <source>
        <dbReference type="PROSITE-ProRule" id="PRU00464"/>
    </source>
</evidence>
<dbReference type="PANTHER" id="PTHR46648:SF1">
    <property type="entry name" value="ADENOSINE 5'-MONOPHOSPHORAMIDASE HNT1"/>
    <property type="match status" value="1"/>
</dbReference>
<comment type="caution">
    <text evidence="6">The sequence shown here is derived from an EMBL/GenBank/DDBJ whole genome shotgun (WGS) entry which is preliminary data.</text>
</comment>
<dbReference type="AlphaFoldDB" id="A0AAW0FYJ0"/>
<reference evidence="6 7" key="1">
    <citation type="submission" date="2022-09" db="EMBL/GenBank/DDBJ databases">
        <authorList>
            <person name="Palmer J.M."/>
        </authorList>
    </citation>
    <scope>NUCLEOTIDE SEQUENCE [LARGE SCALE GENOMIC DNA]</scope>
    <source>
        <strain evidence="6 7">DSM 7382</strain>
    </source>
</reference>
<feature type="domain" description="HIT" evidence="5">
    <location>
        <begin position="25"/>
        <end position="130"/>
    </location>
</feature>
<accession>A0AAW0FYJ0</accession>
<feature type="short sequence motif" description="Histidine triad motif" evidence="2 3">
    <location>
        <begin position="115"/>
        <end position="119"/>
    </location>
</feature>
<dbReference type="PROSITE" id="PS51084">
    <property type="entry name" value="HIT_2"/>
    <property type="match status" value="1"/>
</dbReference>
<name>A0AAW0FYJ0_9APHY</name>
<evidence type="ECO:0000256" key="1">
    <source>
        <dbReference type="PIRSR" id="PIRSR601310-1"/>
    </source>
</evidence>
<dbReference type="GO" id="GO:0003824">
    <property type="term" value="F:catalytic activity"/>
    <property type="evidence" value="ECO:0007669"/>
    <property type="project" value="InterPro"/>
</dbReference>
<gene>
    <name evidence="6" type="ORF">QCA50_014567</name>
</gene>
<evidence type="ECO:0000256" key="2">
    <source>
        <dbReference type="PIRSR" id="PIRSR601310-3"/>
    </source>
</evidence>
<feature type="coiled-coil region" evidence="4">
    <location>
        <begin position="141"/>
        <end position="168"/>
    </location>
</feature>
<dbReference type="GO" id="GO:0009117">
    <property type="term" value="P:nucleotide metabolic process"/>
    <property type="evidence" value="ECO:0007669"/>
    <property type="project" value="TreeGrafter"/>
</dbReference>
<dbReference type="PRINTS" id="PR00332">
    <property type="entry name" value="HISTRIAD"/>
</dbReference>
<evidence type="ECO:0000259" key="5">
    <source>
        <dbReference type="PROSITE" id="PS51084"/>
    </source>
</evidence>
<dbReference type="Gene3D" id="3.30.428.10">
    <property type="entry name" value="HIT-like"/>
    <property type="match status" value="1"/>
</dbReference>
<dbReference type="InterPro" id="IPR011146">
    <property type="entry name" value="HIT-like"/>
</dbReference>
<dbReference type="InterPro" id="IPR036265">
    <property type="entry name" value="HIT-like_sf"/>
</dbReference>
<feature type="active site" description="Tele-AMP-histidine intermediate" evidence="1">
    <location>
        <position position="117"/>
    </location>
</feature>
<evidence type="ECO:0000256" key="4">
    <source>
        <dbReference type="SAM" id="Coils"/>
    </source>
</evidence>
<sequence>MTSFIIQAHEGRPLPESWKQDPNCPFCRIIKGELPAFRVYEDDKVIAVLDILPLRKGHTLVIPKAHYSRVSELPSEYAAATGAAISHVSNALTKALDHTGLNVVCNQEYAQAVPHVHYHIIPSPRFDSNVLDRADHVTIPLSQKEMHKKEFENRNELEEDEAKDLLTRLHARL</sequence>
<evidence type="ECO:0000313" key="6">
    <source>
        <dbReference type="EMBL" id="KAK7682362.1"/>
    </source>
</evidence>
<dbReference type="SUPFAM" id="SSF54197">
    <property type="entry name" value="HIT-like"/>
    <property type="match status" value="1"/>
</dbReference>
<dbReference type="Pfam" id="PF01230">
    <property type="entry name" value="HIT"/>
    <property type="match status" value="1"/>
</dbReference>
<dbReference type="PANTHER" id="PTHR46648">
    <property type="entry name" value="HIT FAMILY PROTEIN 1"/>
    <property type="match status" value="1"/>
</dbReference>
<dbReference type="InterPro" id="IPR001310">
    <property type="entry name" value="Histidine_triad_HIT"/>
</dbReference>
<evidence type="ECO:0000313" key="7">
    <source>
        <dbReference type="Proteomes" id="UP001385951"/>
    </source>
</evidence>
<organism evidence="6 7">
    <name type="scientific">Cerrena zonata</name>
    <dbReference type="NCBI Taxonomy" id="2478898"/>
    <lineage>
        <taxon>Eukaryota</taxon>
        <taxon>Fungi</taxon>
        <taxon>Dikarya</taxon>
        <taxon>Basidiomycota</taxon>
        <taxon>Agaricomycotina</taxon>
        <taxon>Agaricomycetes</taxon>
        <taxon>Polyporales</taxon>
        <taxon>Cerrenaceae</taxon>
        <taxon>Cerrena</taxon>
    </lineage>
</organism>
<keyword evidence="4" id="KW-0175">Coiled coil</keyword>
<dbReference type="Proteomes" id="UP001385951">
    <property type="component" value="Unassembled WGS sequence"/>
</dbReference>
<proteinExistence type="predicted"/>
<protein>
    <recommendedName>
        <fullName evidence="5">HIT domain-containing protein</fullName>
    </recommendedName>
</protein>